<organism evidence="1 2">
    <name type="scientific">Algoriphagus iocasae</name>
    <dbReference type="NCBI Taxonomy" id="1836499"/>
    <lineage>
        <taxon>Bacteria</taxon>
        <taxon>Pseudomonadati</taxon>
        <taxon>Bacteroidota</taxon>
        <taxon>Cytophagia</taxon>
        <taxon>Cytophagales</taxon>
        <taxon>Cyclobacteriaceae</taxon>
        <taxon>Algoriphagus</taxon>
    </lineage>
</organism>
<comment type="caution">
    <text evidence="1">The sequence shown here is derived from an EMBL/GenBank/DDBJ whole genome shotgun (WGS) entry which is preliminary data.</text>
</comment>
<evidence type="ECO:0000313" key="2">
    <source>
        <dbReference type="Proteomes" id="UP000588604"/>
    </source>
</evidence>
<evidence type="ECO:0000313" key="1">
    <source>
        <dbReference type="EMBL" id="MBB6326892.1"/>
    </source>
</evidence>
<gene>
    <name evidence="1" type="ORF">FHS59_002520</name>
</gene>
<dbReference type="AlphaFoldDB" id="A0A841MFH0"/>
<protein>
    <submittedName>
        <fullName evidence="1">Uncharacterized protein</fullName>
    </submittedName>
</protein>
<sequence length="52" mass="5556">MLGSAFVSLPNAKAEVTIMADCCQEPDDSCNDRFGWKYADSRPGSVCGPVES</sequence>
<dbReference type="RefSeq" id="WP_184495464.1">
    <property type="nucleotide sequence ID" value="NZ_JACIJO010000002.1"/>
</dbReference>
<name>A0A841MFH0_9BACT</name>
<accession>A0A841MFH0</accession>
<reference evidence="1 2" key="1">
    <citation type="submission" date="2020-08" db="EMBL/GenBank/DDBJ databases">
        <title>Genomic Encyclopedia of Type Strains, Phase IV (KMG-IV): sequencing the most valuable type-strain genomes for metagenomic binning, comparative biology and taxonomic classification.</title>
        <authorList>
            <person name="Goeker M."/>
        </authorList>
    </citation>
    <scope>NUCLEOTIDE SEQUENCE [LARGE SCALE GENOMIC DNA]</scope>
    <source>
        <strain evidence="1 2">DSM 102044</strain>
    </source>
</reference>
<keyword evidence="2" id="KW-1185">Reference proteome</keyword>
<dbReference type="EMBL" id="JACIJO010000002">
    <property type="protein sequence ID" value="MBB6326892.1"/>
    <property type="molecule type" value="Genomic_DNA"/>
</dbReference>
<dbReference type="Proteomes" id="UP000588604">
    <property type="component" value="Unassembled WGS sequence"/>
</dbReference>
<proteinExistence type="predicted"/>